<comment type="caution">
    <text evidence="3">The sequence shown here is derived from an EMBL/GenBank/DDBJ whole genome shotgun (WGS) entry which is preliminary data.</text>
</comment>
<feature type="region of interest" description="Disordered" evidence="1">
    <location>
        <begin position="151"/>
        <end position="200"/>
    </location>
</feature>
<accession>A0A6A3B8P5</accession>
<gene>
    <name evidence="3" type="ORF">F3Y22_tig00110210pilonHSYRG00029</name>
</gene>
<keyword evidence="2" id="KW-1133">Transmembrane helix</keyword>
<dbReference type="OrthoDB" id="1082160at2759"/>
<evidence type="ECO:0000256" key="2">
    <source>
        <dbReference type="SAM" id="Phobius"/>
    </source>
</evidence>
<feature type="compositionally biased region" description="Basic and acidic residues" evidence="1">
    <location>
        <begin position="176"/>
        <end position="197"/>
    </location>
</feature>
<sequence length="236" mass="27122">MDSFDSDNVKEEKEDAVRRYNVERMLRNGLSFIGIFLVFLLLSCSSFPTLIPDTVRVVGNFCCIFISSFNNTLFTFAVVNIIVFAVYVLSSQKQPTGHDTDNYHEYVSSRRSLPIVVQDKEETPMEREIVLVENAVVKFSSSIVNTITDTKSSVSPIKPQRPKEYRRSRSMVSESQSRRVPREFRRSDTEPPRKSMDEMSSEEFQLIIDGFIAEKKKCLMLESTRRKENCTSIAVN</sequence>
<evidence type="ECO:0000313" key="3">
    <source>
        <dbReference type="EMBL" id="KAE8713390.1"/>
    </source>
</evidence>
<keyword evidence="4" id="KW-1185">Reference proteome</keyword>
<dbReference type="Proteomes" id="UP000436088">
    <property type="component" value="Unassembled WGS sequence"/>
</dbReference>
<dbReference type="EMBL" id="VEPZ02000878">
    <property type="protein sequence ID" value="KAE8713390.1"/>
    <property type="molecule type" value="Genomic_DNA"/>
</dbReference>
<dbReference type="PANTHER" id="PTHR33640:SF34">
    <property type="entry name" value="PROTEIN, PUTATIVE-RELATED"/>
    <property type="match status" value="1"/>
</dbReference>
<protein>
    <recommendedName>
        <fullName evidence="5">CYP722 protein</fullName>
    </recommendedName>
</protein>
<proteinExistence type="predicted"/>
<evidence type="ECO:0000313" key="4">
    <source>
        <dbReference type="Proteomes" id="UP000436088"/>
    </source>
</evidence>
<name>A0A6A3B8P5_HIBSY</name>
<dbReference type="PANTHER" id="PTHR33640">
    <property type="entry name" value="TRANSMEMBRANE PROTEIN"/>
    <property type="match status" value="1"/>
</dbReference>
<feature type="transmembrane region" description="Helical" evidence="2">
    <location>
        <begin position="29"/>
        <end position="51"/>
    </location>
</feature>
<keyword evidence="2" id="KW-0812">Transmembrane</keyword>
<evidence type="ECO:0000256" key="1">
    <source>
        <dbReference type="SAM" id="MobiDB-lite"/>
    </source>
</evidence>
<feature type="transmembrane region" description="Helical" evidence="2">
    <location>
        <begin position="57"/>
        <end position="89"/>
    </location>
</feature>
<evidence type="ECO:0008006" key="5">
    <source>
        <dbReference type="Google" id="ProtNLM"/>
    </source>
</evidence>
<organism evidence="3 4">
    <name type="scientific">Hibiscus syriacus</name>
    <name type="common">Rose of Sharon</name>
    <dbReference type="NCBI Taxonomy" id="106335"/>
    <lineage>
        <taxon>Eukaryota</taxon>
        <taxon>Viridiplantae</taxon>
        <taxon>Streptophyta</taxon>
        <taxon>Embryophyta</taxon>
        <taxon>Tracheophyta</taxon>
        <taxon>Spermatophyta</taxon>
        <taxon>Magnoliopsida</taxon>
        <taxon>eudicotyledons</taxon>
        <taxon>Gunneridae</taxon>
        <taxon>Pentapetalae</taxon>
        <taxon>rosids</taxon>
        <taxon>malvids</taxon>
        <taxon>Malvales</taxon>
        <taxon>Malvaceae</taxon>
        <taxon>Malvoideae</taxon>
        <taxon>Hibiscus</taxon>
    </lineage>
</organism>
<dbReference type="AlphaFoldDB" id="A0A6A3B8P5"/>
<reference evidence="3" key="1">
    <citation type="submission" date="2019-09" db="EMBL/GenBank/DDBJ databases">
        <title>Draft genome information of white flower Hibiscus syriacus.</title>
        <authorList>
            <person name="Kim Y.-M."/>
        </authorList>
    </citation>
    <scope>NUCLEOTIDE SEQUENCE [LARGE SCALE GENOMIC DNA]</scope>
    <source>
        <strain evidence="3">YM2019G1</strain>
    </source>
</reference>
<keyword evidence="2" id="KW-0472">Membrane</keyword>